<evidence type="ECO:0000313" key="2">
    <source>
        <dbReference type="EMBL" id="GAA3917687.1"/>
    </source>
</evidence>
<organism evidence="2 3">
    <name type="scientific">Hymenobacter algoricola</name>
    <dbReference type="NCBI Taxonomy" id="486267"/>
    <lineage>
        <taxon>Bacteria</taxon>
        <taxon>Pseudomonadati</taxon>
        <taxon>Bacteroidota</taxon>
        <taxon>Cytophagia</taxon>
        <taxon>Cytophagales</taxon>
        <taxon>Hymenobacteraceae</taxon>
        <taxon>Hymenobacter</taxon>
    </lineage>
</organism>
<reference evidence="3" key="1">
    <citation type="journal article" date="2019" name="Int. J. Syst. Evol. Microbiol.">
        <title>The Global Catalogue of Microorganisms (GCM) 10K type strain sequencing project: providing services to taxonomists for standard genome sequencing and annotation.</title>
        <authorList>
            <consortium name="The Broad Institute Genomics Platform"/>
            <consortium name="The Broad Institute Genome Sequencing Center for Infectious Disease"/>
            <person name="Wu L."/>
            <person name="Ma J."/>
        </authorList>
    </citation>
    <scope>NUCLEOTIDE SEQUENCE [LARGE SCALE GENOMIC DNA]</scope>
    <source>
        <strain evidence="3">JCM 17214</strain>
    </source>
</reference>
<keyword evidence="3" id="KW-1185">Reference proteome</keyword>
<comment type="caution">
    <text evidence="2">The sequence shown here is derived from an EMBL/GenBank/DDBJ whole genome shotgun (WGS) entry which is preliminary data.</text>
</comment>
<name>A0ABP7MD85_9BACT</name>
<dbReference type="EMBL" id="BAABDH010000002">
    <property type="protein sequence ID" value="GAA3917687.1"/>
    <property type="molecule type" value="Genomic_DNA"/>
</dbReference>
<keyword evidence="1" id="KW-0732">Signal</keyword>
<evidence type="ECO:0000313" key="3">
    <source>
        <dbReference type="Proteomes" id="UP001499909"/>
    </source>
</evidence>
<protein>
    <submittedName>
        <fullName evidence="2">Uncharacterized protein</fullName>
    </submittedName>
</protein>
<sequence>MQQVAMVRCLLILSIGLVSSAQAQVPAVVQTTTYTSSLQATSSIWLQDGYSAPDGYEARIVYPEAVAGRWSLPQPWTTFVRGGSSPDGMVGIHTHLLPNGRVLSWEGHNDNEVDSVHRMSHVYA</sequence>
<feature type="chain" id="PRO_5046534705" evidence="1">
    <location>
        <begin position="24"/>
        <end position="124"/>
    </location>
</feature>
<gene>
    <name evidence="2" type="ORF">GCM10022406_00550</name>
</gene>
<proteinExistence type="predicted"/>
<accession>A0ABP7MD85</accession>
<evidence type="ECO:0000256" key="1">
    <source>
        <dbReference type="SAM" id="SignalP"/>
    </source>
</evidence>
<dbReference type="Proteomes" id="UP001499909">
    <property type="component" value="Unassembled WGS sequence"/>
</dbReference>
<feature type="signal peptide" evidence="1">
    <location>
        <begin position="1"/>
        <end position="23"/>
    </location>
</feature>